<sequence length="274" mass="30477">MTSSSRNEGIAFNHIEPVIWSDRLNLSVAHEMLDEEHEALEQDNCDYNIYLLGRTGEHNVVTTCLLADVVGNDLTAVVATQMWSALEAVFHMASHPHQGFGGVIQFDFGKSDLSGFQRTEFLYSLPVILLTAATKCGITKFKGRAAGPDVLFQATFNQEGGPTCGSCGAERRTDRAPRAAKKPVVHYHTIASGNRVIKTCNQQERYKRPVWRNPLLRRGGSRSREQLSMSRHPRHLRLRRLAHEQELAAVSGGTVAAYAKEQLLEIPLAEELKT</sequence>
<keyword evidence="2" id="KW-1185">Reference proteome</keyword>
<proteinExistence type="predicted"/>
<dbReference type="EMBL" id="ML986605">
    <property type="protein sequence ID" value="KAF2265466.1"/>
    <property type="molecule type" value="Genomic_DNA"/>
</dbReference>
<dbReference type="Proteomes" id="UP000800093">
    <property type="component" value="Unassembled WGS sequence"/>
</dbReference>
<evidence type="ECO:0000313" key="2">
    <source>
        <dbReference type="Proteomes" id="UP000800093"/>
    </source>
</evidence>
<protein>
    <submittedName>
        <fullName evidence="1">Uncharacterized protein</fullName>
    </submittedName>
</protein>
<dbReference type="GO" id="GO:0003824">
    <property type="term" value="F:catalytic activity"/>
    <property type="evidence" value="ECO:0007669"/>
    <property type="project" value="InterPro"/>
</dbReference>
<dbReference type="InterPro" id="IPR035994">
    <property type="entry name" value="Nucleoside_phosphorylase_sf"/>
</dbReference>
<accession>A0A9P4N8L8</accession>
<dbReference type="Gene3D" id="3.40.50.1580">
    <property type="entry name" value="Nucleoside phosphorylase domain"/>
    <property type="match status" value="1"/>
</dbReference>
<organism evidence="1 2">
    <name type="scientific">Lojkania enalia</name>
    <dbReference type="NCBI Taxonomy" id="147567"/>
    <lineage>
        <taxon>Eukaryota</taxon>
        <taxon>Fungi</taxon>
        <taxon>Dikarya</taxon>
        <taxon>Ascomycota</taxon>
        <taxon>Pezizomycotina</taxon>
        <taxon>Dothideomycetes</taxon>
        <taxon>Pleosporomycetidae</taxon>
        <taxon>Pleosporales</taxon>
        <taxon>Pleosporales incertae sedis</taxon>
        <taxon>Lojkania</taxon>
    </lineage>
</organism>
<dbReference type="PANTHER" id="PTHR46082:SF11">
    <property type="entry name" value="AAA+ ATPASE DOMAIN-CONTAINING PROTEIN-RELATED"/>
    <property type="match status" value="1"/>
</dbReference>
<gene>
    <name evidence="1" type="ORF">CC78DRAFT_543219</name>
</gene>
<dbReference type="GO" id="GO:0009116">
    <property type="term" value="P:nucleoside metabolic process"/>
    <property type="evidence" value="ECO:0007669"/>
    <property type="project" value="InterPro"/>
</dbReference>
<comment type="caution">
    <text evidence="1">The sequence shown here is derived from an EMBL/GenBank/DDBJ whole genome shotgun (WGS) entry which is preliminary data.</text>
</comment>
<name>A0A9P4N8L8_9PLEO</name>
<evidence type="ECO:0000313" key="1">
    <source>
        <dbReference type="EMBL" id="KAF2265466.1"/>
    </source>
</evidence>
<dbReference type="AlphaFoldDB" id="A0A9P4N8L8"/>
<dbReference type="OrthoDB" id="1658288at2759"/>
<dbReference type="InterPro" id="IPR053137">
    <property type="entry name" value="NLR-like"/>
</dbReference>
<reference evidence="2" key="1">
    <citation type="journal article" date="2020" name="Stud. Mycol.">
        <title>101 Dothideomycetes genomes: A test case for predicting lifestyles and emergence of pathogens.</title>
        <authorList>
            <person name="Haridas S."/>
            <person name="Albert R."/>
            <person name="Binder M."/>
            <person name="Bloem J."/>
            <person name="LaButti K."/>
            <person name="Salamov A."/>
            <person name="Andreopoulos B."/>
            <person name="Baker S."/>
            <person name="Barry K."/>
            <person name="Bills G."/>
            <person name="Bluhm B."/>
            <person name="Cannon C."/>
            <person name="Castanera R."/>
            <person name="Culley D."/>
            <person name="Daum C."/>
            <person name="Ezra D."/>
            <person name="Gonzalez J."/>
            <person name="Henrissat B."/>
            <person name="Kuo A."/>
            <person name="Liang C."/>
            <person name="Lipzen A."/>
            <person name="Lutzoni F."/>
            <person name="Magnuson J."/>
            <person name="Mondo S."/>
            <person name="Nolan M."/>
            <person name="Ohm R."/>
            <person name="Pangilinan J."/>
            <person name="Park H.-J."/>
            <person name="Ramirez L."/>
            <person name="Alfaro M."/>
            <person name="Sun H."/>
            <person name="Tritt A."/>
            <person name="Yoshinaga Y."/>
            <person name="Zwiers L.-H."/>
            <person name="Turgeon B."/>
            <person name="Goodwin S."/>
            <person name="Spatafora J."/>
            <person name="Crous P."/>
            <person name="Grigoriev I."/>
        </authorList>
    </citation>
    <scope>NUCLEOTIDE SEQUENCE [LARGE SCALE GENOMIC DNA]</scope>
    <source>
        <strain evidence="2">CBS 304.66</strain>
    </source>
</reference>
<dbReference type="PANTHER" id="PTHR46082">
    <property type="entry name" value="ATP/GTP-BINDING PROTEIN-RELATED"/>
    <property type="match status" value="1"/>
</dbReference>